<dbReference type="EMBL" id="BAABFR010000009">
    <property type="protein sequence ID" value="GAA4386382.1"/>
    <property type="molecule type" value="Genomic_DNA"/>
</dbReference>
<dbReference type="Gene3D" id="1.10.10.10">
    <property type="entry name" value="Winged helix-like DNA-binding domain superfamily/Winged helix DNA-binding domain"/>
    <property type="match status" value="1"/>
</dbReference>
<evidence type="ECO:0000256" key="2">
    <source>
        <dbReference type="ARBA" id="ARBA00023015"/>
    </source>
</evidence>
<feature type="domain" description="HTH lysR-type" evidence="5">
    <location>
        <begin position="1"/>
        <end position="58"/>
    </location>
</feature>
<dbReference type="RefSeq" id="WP_344991635.1">
    <property type="nucleotide sequence ID" value="NZ_BAABFR010000009.1"/>
</dbReference>
<reference evidence="7" key="1">
    <citation type="journal article" date="2019" name="Int. J. Syst. Evol. Microbiol.">
        <title>The Global Catalogue of Microorganisms (GCM) 10K type strain sequencing project: providing services to taxonomists for standard genome sequencing and annotation.</title>
        <authorList>
            <consortium name="The Broad Institute Genomics Platform"/>
            <consortium name="The Broad Institute Genome Sequencing Center for Infectious Disease"/>
            <person name="Wu L."/>
            <person name="Ma J."/>
        </authorList>
    </citation>
    <scope>NUCLEOTIDE SEQUENCE [LARGE SCALE GENOMIC DNA]</scope>
    <source>
        <strain evidence="7">JCM 17688</strain>
    </source>
</reference>
<dbReference type="InterPro" id="IPR005119">
    <property type="entry name" value="LysR_subst-bd"/>
</dbReference>
<organism evidence="6 7">
    <name type="scientific">Tsukamurella soli</name>
    <dbReference type="NCBI Taxonomy" id="644556"/>
    <lineage>
        <taxon>Bacteria</taxon>
        <taxon>Bacillati</taxon>
        <taxon>Actinomycetota</taxon>
        <taxon>Actinomycetes</taxon>
        <taxon>Mycobacteriales</taxon>
        <taxon>Tsukamurellaceae</taxon>
        <taxon>Tsukamurella</taxon>
    </lineage>
</organism>
<evidence type="ECO:0000313" key="7">
    <source>
        <dbReference type="Proteomes" id="UP001500635"/>
    </source>
</evidence>
<dbReference type="PRINTS" id="PR00039">
    <property type="entry name" value="HTHLYSR"/>
</dbReference>
<dbReference type="Gene3D" id="3.40.190.290">
    <property type="match status" value="1"/>
</dbReference>
<dbReference type="SUPFAM" id="SSF53850">
    <property type="entry name" value="Periplasmic binding protein-like II"/>
    <property type="match status" value="1"/>
</dbReference>
<dbReference type="SUPFAM" id="SSF46785">
    <property type="entry name" value="Winged helix' DNA-binding domain"/>
    <property type="match status" value="1"/>
</dbReference>
<dbReference type="PANTHER" id="PTHR30419">
    <property type="entry name" value="HTH-TYPE TRANSCRIPTIONAL REGULATOR YBHD"/>
    <property type="match status" value="1"/>
</dbReference>
<proteinExistence type="inferred from homology"/>
<dbReference type="InterPro" id="IPR036390">
    <property type="entry name" value="WH_DNA-bd_sf"/>
</dbReference>
<keyword evidence="7" id="KW-1185">Reference proteome</keyword>
<keyword evidence="4" id="KW-0804">Transcription</keyword>
<dbReference type="InterPro" id="IPR036388">
    <property type="entry name" value="WH-like_DNA-bd_sf"/>
</dbReference>
<gene>
    <name evidence="6" type="ORF">GCM10023147_09570</name>
</gene>
<evidence type="ECO:0000256" key="1">
    <source>
        <dbReference type="ARBA" id="ARBA00009437"/>
    </source>
</evidence>
<evidence type="ECO:0000259" key="5">
    <source>
        <dbReference type="PROSITE" id="PS50931"/>
    </source>
</evidence>
<evidence type="ECO:0000256" key="4">
    <source>
        <dbReference type="ARBA" id="ARBA00023163"/>
    </source>
</evidence>
<dbReference type="PROSITE" id="PS50931">
    <property type="entry name" value="HTH_LYSR"/>
    <property type="match status" value="1"/>
</dbReference>
<accession>A0ABP8J7I6</accession>
<sequence length="293" mass="30878">MELRQLECFVACCEQGTFTAAARSLDLVQSAVSTSVAKLERELGTRLFDRTPTALHLTPAGEAAVGPARLALAARQRVRDAVASTSGELTGTVVVGALVNVHGFDLARAFAEVHRAHPGVSIAMRQHPRGTAGNIAGLLDGSLDLALGAFTTVPPSIMVEPLAAEPLVLVTSAQHRLAGGWFRLADLAAERIVDFPPGWGTRAIVDEAIPMRDSVIEVADQGFAIQLAVSGFGVTLVPRSVAESVPGTPTARCLDHPLPWRMGVAWQTALTPSLAARAVLDALIALRRIEIRA</sequence>
<comment type="caution">
    <text evidence="6">The sequence shown here is derived from an EMBL/GenBank/DDBJ whole genome shotgun (WGS) entry which is preliminary data.</text>
</comment>
<dbReference type="Pfam" id="PF03466">
    <property type="entry name" value="LysR_substrate"/>
    <property type="match status" value="1"/>
</dbReference>
<name>A0ABP8J7I6_9ACTN</name>
<dbReference type="InterPro" id="IPR050950">
    <property type="entry name" value="HTH-type_LysR_regulators"/>
</dbReference>
<dbReference type="InterPro" id="IPR000847">
    <property type="entry name" value="LysR_HTH_N"/>
</dbReference>
<evidence type="ECO:0000313" key="6">
    <source>
        <dbReference type="EMBL" id="GAA4386382.1"/>
    </source>
</evidence>
<keyword evidence="2" id="KW-0805">Transcription regulation</keyword>
<evidence type="ECO:0000256" key="3">
    <source>
        <dbReference type="ARBA" id="ARBA00023125"/>
    </source>
</evidence>
<dbReference type="Proteomes" id="UP001500635">
    <property type="component" value="Unassembled WGS sequence"/>
</dbReference>
<keyword evidence="3" id="KW-0238">DNA-binding</keyword>
<comment type="similarity">
    <text evidence="1">Belongs to the LysR transcriptional regulatory family.</text>
</comment>
<protein>
    <submittedName>
        <fullName evidence="6">LysR family transcriptional regulator</fullName>
    </submittedName>
</protein>
<dbReference type="Pfam" id="PF00126">
    <property type="entry name" value="HTH_1"/>
    <property type="match status" value="1"/>
</dbReference>